<proteinExistence type="predicted"/>
<protein>
    <submittedName>
        <fullName evidence="1">Uncharacterized protein</fullName>
    </submittedName>
</protein>
<sequence>MLLPLLFCLSFPTGIRCQIASNYHPICHNTPNGKIPMSAHPVQTRKQLFHQRVAGALSLQRGAADSEGEHPPTPLFWVTFFVYYLVNMESSEKHIFAPGYFAPPSPGFVGSMRSALLNRLK</sequence>
<comment type="caution">
    <text evidence="1">The sequence shown here is derived from an EMBL/GenBank/DDBJ whole genome shotgun (WGS) entry which is preliminary data.</text>
</comment>
<name>E6QJ20_9ZZZZ</name>
<accession>E6QJ20</accession>
<evidence type="ECO:0000313" key="1">
    <source>
        <dbReference type="EMBL" id="CBI07236.1"/>
    </source>
</evidence>
<gene>
    <name evidence="1" type="ORF">CARN6_0564</name>
</gene>
<dbReference type="AlphaFoldDB" id="E6QJ20"/>
<reference evidence="1" key="1">
    <citation type="submission" date="2009-10" db="EMBL/GenBank/DDBJ databases">
        <title>Diversity of trophic interactions inside an arsenic-rich microbial ecosystem.</title>
        <authorList>
            <person name="Bertin P.N."/>
            <person name="Heinrich-Salmeron A."/>
            <person name="Pelletier E."/>
            <person name="Goulhen-Chollet F."/>
            <person name="Arsene-Ploetze F."/>
            <person name="Gallien S."/>
            <person name="Calteau A."/>
            <person name="Vallenet D."/>
            <person name="Casiot C."/>
            <person name="Chane-Woon-Ming B."/>
            <person name="Giloteaux L."/>
            <person name="Barakat M."/>
            <person name="Bonnefoy V."/>
            <person name="Bruneel O."/>
            <person name="Chandler M."/>
            <person name="Cleiss J."/>
            <person name="Duran R."/>
            <person name="Elbaz-Poulichet F."/>
            <person name="Fonknechten N."/>
            <person name="Lauga B."/>
            <person name="Mornico D."/>
            <person name="Ortet P."/>
            <person name="Schaeffer C."/>
            <person name="Siguier P."/>
            <person name="Alexander Thil Smith A."/>
            <person name="Van Dorsselaer A."/>
            <person name="Weissenbach J."/>
            <person name="Medigue C."/>
            <person name="Le Paslier D."/>
        </authorList>
    </citation>
    <scope>NUCLEOTIDE SEQUENCE</scope>
</reference>
<dbReference type="EMBL" id="CABQ01000082">
    <property type="protein sequence ID" value="CBI07236.1"/>
    <property type="molecule type" value="Genomic_DNA"/>
</dbReference>
<organism evidence="1">
    <name type="scientific">mine drainage metagenome</name>
    <dbReference type="NCBI Taxonomy" id="410659"/>
    <lineage>
        <taxon>unclassified sequences</taxon>
        <taxon>metagenomes</taxon>
        <taxon>ecological metagenomes</taxon>
    </lineage>
</organism>